<accession>A0A561WJ17</accession>
<comment type="similarity">
    <text evidence="2">Belongs to the transpeptidase family.</text>
</comment>
<evidence type="ECO:0000313" key="7">
    <source>
        <dbReference type="EMBL" id="TWG23877.1"/>
    </source>
</evidence>
<dbReference type="Proteomes" id="UP000320239">
    <property type="component" value="Unassembled WGS sequence"/>
</dbReference>
<dbReference type="Gene3D" id="3.30.450.330">
    <property type="match status" value="1"/>
</dbReference>
<feature type="compositionally biased region" description="Basic and acidic residues" evidence="4">
    <location>
        <begin position="200"/>
        <end position="277"/>
    </location>
</feature>
<dbReference type="RefSeq" id="WP_122977083.1">
    <property type="nucleotide sequence ID" value="NZ_BOMX01000044.1"/>
</dbReference>
<feature type="compositionally biased region" description="Low complexity" evidence="4">
    <location>
        <begin position="163"/>
        <end position="172"/>
    </location>
</feature>
<feature type="region of interest" description="Disordered" evidence="4">
    <location>
        <begin position="521"/>
        <end position="542"/>
    </location>
</feature>
<organism evidence="7 8">
    <name type="scientific">Actinoplanes teichomyceticus</name>
    <dbReference type="NCBI Taxonomy" id="1867"/>
    <lineage>
        <taxon>Bacteria</taxon>
        <taxon>Bacillati</taxon>
        <taxon>Actinomycetota</taxon>
        <taxon>Actinomycetes</taxon>
        <taxon>Micromonosporales</taxon>
        <taxon>Micromonosporaceae</taxon>
        <taxon>Actinoplanes</taxon>
    </lineage>
</organism>
<dbReference type="AlphaFoldDB" id="A0A561WJ17"/>
<sequence length="904" mass="96812">MSPRADDETPRRGNSPRRGASRAVPAEGPDEPERAERRGFSSIGEARAYTPRGRTVAERGRTPRTGRTTDPFRPALQVVEGGDGGPRPRQRGTRTDEPPAGGREPREAGIPGRDRRETGAAGRDRREAGAAGREAGAASRDRREAGTAGREAGAASRERREAGTAGREAGAAARERREAGTGGRERREAGTAARETGIAARERRESGTAARERREARGTGAAGRERREAGGAGWERREPREAAGKDRARREPAGRTRQARERRADERDHPRVRRTAEPARSGAGRTGKQEPGPRRRVTDPPGRGPGREPARRPRPVPAEPPRLANSTRRLRIGTVLALSLFVMIGVRLVVLQVATSPAEVQSLVKLREKRLSTVELPAPRGSIMDRNGDILANSVEARYIYADPENPELQRNLAATAAKLAPLLAVPASELAENMQRKQVMGTWLRFRYLARGVDVSVADKIEDLGLKGIYTHIDERRDVPGKDLAANLIGFTSGDGHGLVGLEARYDDLLHGTDGKRVFETGKGSLNKPIPGGYEQNTPAKPGSSLKLTIDRWVQFNAQRVLDAEAQRNHATVAGAVILDVRTGEVLAQASYPFYNAAKPLDADPSDRIDVPTSVVTDPGSSHKAFVLGAALQEGIVTPESTQEVAPAIERGGTVFKDGHPRKKGTKLTLAGIMAYSSNVGTILIGEKLGKEKLYEYQKKFGLGQATGEGMPGEASGMLLPPDKWSGSAYGSVPIGHSVSATLVQMAAGYGAIANDGVYIQPHLIKSTVSGIDGKETPVAAPKTHRVLDAEVASQLRTMMEAVVEDREGTGTKAQVPDYRVAGKTGTGNMLVDGQYTSHNASSFVGMAPAENPRYVIAVSMDVPKGSGGEVAGPAFAQMMSYTLLHYFVPPSTTKPPTFKIHG</sequence>
<reference evidence="7 8" key="1">
    <citation type="submission" date="2019-06" db="EMBL/GenBank/DDBJ databases">
        <title>Sequencing the genomes of 1000 actinobacteria strains.</title>
        <authorList>
            <person name="Klenk H.-P."/>
        </authorList>
    </citation>
    <scope>NUCLEOTIDE SEQUENCE [LARGE SCALE GENOMIC DNA]</scope>
    <source>
        <strain evidence="7 8">DSM 43866</strain>
    </source>
</reference>
<comment type="caution">
    <text evidence="7">The sequence shown here is derived from an EMBL/GenBank/DDBJ whole genome shotgun (WGS) entry which is preliminary data.</text>
</comment>
<feature type="domain" description="Penicillin-binding protein dimerisation" evidence="6">
    <location>
        <begin position="376"/>
        <end position="523"/>
    </location>
</feature>
<evidence type="ECO:0000256" key="1">
    <source>
        <dbReference type="ARBA" id="ARBA00004370"/>
    </source>
</evidence>
<dbReference type="SUPFAM" id="SSF56601">
    <property type="entry name" value="beta-lactamase/transpeptidase-like"/>
    <property type="match status" value="1"/>
</dbReference>
<feature type="compositionally biased region" description="Low complexity" evidence="4">
    <location>
        <begin position="190"/>
        <end position="199"/>
    </location>
</feature>
<dbReference type="InterPro" id="IPR012338">
    <property type="entry name" value="Beta-lactam/transpept-like"/>
</dbReference>
<dbReference type="GO" id="GO:0005886">
    <property type="term" value="C:plasma membrane"/>
    <property type="evidence" value="ECO:0007669"/>
    <property type="project" value="TreeGrafter"/>
</dbReference>
<dbReference type="Gene3D" id="3.40.710.10">
    <property type="entry name" value="DD-peptidase/beta-lactamase superfamily"/>
    <property type="match status" value="1"/>
</dbReference>
<feature type="compositionally biased region" description="Low complexity" evidence="4">
    <location>
        <begin position="146"/>
        <end position="155"/>
    </location>
</feature>
<dbReference type="SUPFAM" id="SSF56519">
    <property type="entry name" value="Penicillin binding protein dimerisation domain"/>
    <property type="match status" value="1"/>
</dbReference>
<evidence type="ECO:0000259" key="6">
    <source>
        <dbReference type="Pfam" id="PF03717"/>
    </source>
</evidence>
<dbReference type="InterPro" id="IPR005311">
    <property type="entry name" value="PBP_dimer"/>
</dbReference>
<feature type="compositionally biased region" description="Basic and acidic residues" evidence="4">
    <location>
        <begin position="173"/>
        <end position="189"/>
    </location>
</feature>
<evidence type="ECO:0000259" key="5">
    <source>
        <dbReference type="Pfam" id="PF00905"/>
    </source>
</evidence>
<feature type="compositionally biased region" description="Basic and acidic residues" evidence="4">
    <location>
        <begin position="1"/>
        <end position="11"/>
    </location>
</feature>
<keyword evidence="8" id="KW-1185">Reference proteome</keyword>
<dbReference type="InterPro" id="IPR036138">
    <property type="entry name" value="PBP_dimer_sf"/>
</dbReference>
<dbReference type="GO" id="GO:0071555">
    <property type="term" value="P:cell wall organization"/>
    <property type="evidence" value="ECO:0007669"/>
    <property type="project" value="TreeGrafter"/>
</dbReference>
<dbReference type="Pfam" id="PF03717">
    <property type="entry name" value="PBP_dimer"/>
    <property type="match status" value="1"/>
</dbReference>
<dbReference type="EMBL" id="VIWY01000002">
    <property type="protein sequence ID" value="TWG23877.1"/>
    <property type="molecule type" value="Genomic_DNA"/>
</dbReference>
<evidence type="ECO:0000256" key="2">
    <source>
        <dbReference type="ARBA" id="ARBA00007171"/>
    </source>
</evidence>
<feature type="compositionally biased region" description="Basic and acidic residues" evidence="4">
    <location>
        <begin position="93"/>
        <end position="128"/>
    </location>
</feature>
<feature type="region of interest" description="Disordered" evidence="4">
    <location>
        <begin position="1"/>
        <end position="325"/>
    </location>
</feature>
<evidence type="ECO:0000256" key="3">
    <source>
        <dbReference type="ARBA" id="ARBA00023136"/>
    </source>
</evidence>
<evidence type="ECO:0000256" key="4">
    <source>
        <dbReference type="SAM" id="MobiDB-lite"/>
    </source>
</evidence>
<name>A0A561WJ17_ACTTI</name>
<proteinExistence type="inferred from homology"/>
<comment type="subcellular location">
    <subcellularLocation>
        <location evidence="1">Membrane</location>
    </subcellularLocation>
</comment>
<dbReference type="InterPro" id="IPR001460">
    <property type="entry name" value="PCN-bd_Tpept"/>
</dbReference>
<protein>
    <submittedName>
        <fullName evidence="7">Peptidoglycan synthetase FtsI</fullName>
    </submittedName>
</protein>
<dbReference type="Pfam" id="PF00905">
    <property type="entry name" value="Transpeptidase"/>
    <property type="match status" value="1"/>
</dbReference>
<dbReference type="GO" id="GO:0008658">
    <property type="term" value="F:penicillin binding"/>
    <property type="evidence" value="ECO:0007669"/>
    <property type="project" value="InterPro"/>
</dbReference>
<gene>
    <name evidence="7" type="ORF">FHX34_102429</name>
</gene>
<keyword evidence="3" id="KW-0472">Membrane</keyword>
<dbReference type="Gene3D" id="3.90.1310.10">
    <property type="entry name" value="Penicillin-binding protein 2a (Domain 2)"/>
    <property type="match status" value="1"/>
</dbReference>
<feature type="domain" description="Penicillin-binding protein transpeptidase" evidence="5">
    <location>
        <begin position="576"/>
        <end position="881"/>
    </location>
</feature>
<dbReference type="PANTHER" id="PTHR30627">
    <property type="entry name" value="PEPTIDOGLYCAN D,D-TRANSPEPTIDASE"/>
    <property type="match status" value="1"/>
</dbReference>
<evidence type="ECO:0000313" key="8">
    <source>
        <dbReference type="Proteomes" id="UP000320239"/>
    </source>
</evidence>
<feature type="compositionally biased region" description="Low complexity" evidence="4">
    <location>
        <begin position="129"/>
        <end position="138"/>
    </location>
</feature>
<dbReference type="InterPro" id="IPR050515">
    <property type="entry name" value="Beta-lactam/transpept"/>
</dbReference>
<dbReference type="PANTHER" id="PTHR30627:SF1">
    <property type="entry name" value="PEPTIDOGLYCAN D,D-TRANSPEPTIDASE FTSI"/>
    <property type="match status" value="1"/>
</dbReference>
<feature type="compositionally biased region" description="Basic and acidic residues" evidence="4">
    <location>
        <begin position="287"/>
        <end position="298"/>
    </location>
</feature>
<dbReference type="OrthoDB" id="9789078at2"/>